<reference evidence="3" key="1">
    <citation type="submission" date="2023-03" db="EMBL/GenBank/DDBJ databases">
        <title>Mating type loci evolution in Malassezia.</title>
        <authorList>
            <person name="Coelho M.A."/>
        </authorList>
    </citation>
    <scope>NUCLEOTIDE SEQUENCE</scope>
    <source>
        <strain evidence="3">CBS 9431</strain>
    </source>
</reference>
<organism evidence="3 4">
    <name type="scientific">Malassezia japonica</name>
    <dbReference type="NCBI Taxonomy" id="223818"/>
    <lineage>
        <taxon>Eukaryota</taxon>
        <taxon>Fungi</taxon>
        <taxon>Dikarya</taxon>
        <taxon>Basidiomycota</taxon>
        <taxon>Ustilaginomycotina</taxon>
        <taxon>Malasseziomycetes</taxon>
        <taxon>Malasseziales</taxon>
        <taxon>Malasseziaceae</taxon>
        <taxon>Malassezia</taxon>
    </lineage>
</organism>
<dbReference type="GeneID" id="85225165"/>
<gene>
    <name evidence="3" type="ORF">MJAP1_001516</name>
</gene>
<dbReference type="PROSITE" id="PS00616">
    <property type="entry name" value="HIS_ACID_PHOSPHAT_1"/>
    <property type="match status" value="1"/>
</dbReference>
<keyword evidence="4" id="KW-1185">Reference proteome</keyword>
<proteinExistence type="predicted"/>
<dbReference type="Proteomes" id="UP001217754">
    <property type="component" value="Chromosome 2"/>
</dbReference>
<keyword evidence="1" id="KW-0378">Hydrolase</keyword>
<keyword evidence="2" id="KW-0732">Signal</keyword>
<dbReference type="PANTHER" id="PTHR20963">
    <property type="entry name" value="MULTIPLE INOSITOL POLYPHOSPHATE PHOSPHATASE-RELATED"/>
    <property type="match status" value="1"/>
</dbReference>
<dbReference type="Pfam" id="PF00328">
    <property type="entry name" value="His_Phos_2"/>
    <property type="match status" value="1"/>
</dbReference>
<evidence type="ECO:0000256" key="1">
    <source>
        <dbReference type="ARBA" id="ARBA00022801"/>
    </source>
</evidence>
<evidence type="ECO:0000256" key="2">
    <source>
        <dbReference type="SAM" id="SignalP"/>
    </source>
</evidence>
<feature type="signal peptide" evidence="2">
    <location>
        <begin position="1"/>
        <end position="18"/>
    </location>
</feature>
<dbReference type="GO" id="GO:0003993">
    <property type="term" value="F:acid phosphatase activity"/>
    <property type="evidence" value="ECO:0007669"/>
    <property type="project" value="TreeGrafter"/>
</dbReference>
<dbReference type="InterPro" id="IPR000560">
    <property type="entry name" value="His_Pase_clade-2"/>
</dbReference>
<feature type="chain" id="PRO_5042023284" description="3-phytase" evidence="2">
    <location>
        <begin position="19"/>
        <end position="539"/>
    </location>
</feature>
<evidence type="ECO:0008006" key="5">
    <source>
        <dbReference type="Google" id="ProtNLM"/>
    </source>
</evidence>
<evidence type="ECO:0000313" key="4">
    <source>
        <dbReference type="Proteomes" id="UP001217754"/>
    </source>
</evidence>
<evidence type="ECO:0000313" key="3">
    <source>
        <dbReference type="EMBL" id="WFD38559.1"/>
    </source>
</evidence>
<dbReference type="InterPro" id="IPR029033">
    <property type="entry name" value="His_PPase_superfam"/>
</dbReference>
<dbReference type="Gene3D" id="3.40.50.1240">
    <property type="entry name" value="Phosphoglycerate mutase-like"/>
    <property type="match status" value="1"/>
</dbReference>
<dbReference type="AlphaFoldDB" id="A0AAF0F0Z2"/>
<dbReference type="CDD" id="cd07061">
    <property type="entry name" value="HP_HAP_like"/>
    <property type="match status" value="1"/>
</dbReference>
<dbReference type="RefSeq" id="XP_060121456.1">
    <property type="nucleotide sequence ID" value="XM_060265473.1"/>
</dbReference>
<dbReference type="PANTHER" id="PTHR20963:SF42">
    <property type="entry name" value="PHOSPHOGLYCERATE MUTASE-LIKE PROTEIN"/>
    <property type="match status" value="1"/>
</dbReference>
<accession>A0AAF0F0Z2</accession>
<dbReference type="PROSITE" id="PS00778">
    <property type="entry name" value="HIS_ACID_PHOSPHAT_2"/>
    <property type="match status" value="1"/>
</dbReference>
<dbReference type="SUPFAM" id="SSF53254">
    <property type="entry name" value="Phosphoglycerate mutase-like"/>
    <property type="match status" value="1"/>
</dbReference>
<dbReference type="InterPro" id="IPR033379">
    <property type="entry name" value="Acid_Pase_AS"/>
</dbReference>
<dbReference type="EMBL" id="CP119959">
    <property type="protein sequence ID" value="WFD38559.1"/>
    <property type="molecule type" value="Genomic_DNA"/>
</dbReference>
<sequence>MVSIYALLPFVCAAVAKAADASASPSVNWGNVTGSEGQVYPTDVGFLGQTVYSAPPFLAQVDKLNTTRPNGKYGVEMRWLPKDGEKNNATSDDIFRNLGQVSPYHPADDLFPETSGQQVVPKNCTIKQVHILHRHGARYPTGGSTGGEYLFGKKIQNATKAGKLNATGDLAFLNHWNYTLGTEVLTHVGSQELFDSGVKHYYQYGKLLENLTEHKPVIRTTSQSRMLDSARYWTLGFFGWDAPAKMNLEVVTEDKSQNNTLAPNCKSPNMTAPIKAWEQKYTPAIADRLNKMVSGVTIDPSDIYYMMTLCGYETVSIGYSHFCSVFTKEEWEQHEYDVDLQFMAGSGLMSPNAKAYGIGYVLEFIDRITKQKFHGPQTLQNSTLDSNPAYYPLDQGLYADFSHDTAITNIMTAFNLTQVLQVLDPTNPDSKRHYRASRVTPFGARLVFEVMDCDENNNSTQYIRAKVNEAVVPLNQDQGCKSRPDGLCKLNDFIGTLQAHAYKDSHFDVACFGVNGTDYVVTGPSKTGTLTDDQIKKKN</sequence>
<name>A0AAF0F0Z2_9BASI</name>
<protein>
    <recommendedName>
        <fullName evidence="5">3-phytase</fullName>
    </recommendedName>
</protein>